<gene>
    <name evidence="1" type="ORF">HCN44_008572</name>
</gene>
<evidence type="ECO:0000313" key="1">
    <source>
        <dbReference type="EMBL" id="KAF7989898.1"/>
    </source>
</evidence>
<dbReference type="EMBL" id="JACMRX010000005">
    <property type="protein sequence ID" value="KAF7989898.1"/>
    <property type="molecule type" value="Genomic_DNA"/>
</dbReference>
<sequence>MSGIMRIGLRHVGTPGYITNNNPTKYLQSMCHMRNGLFNHVPKNSFTSGIAQRGFTGYWKMIKTVARKSWDKLSGPTSIIIIGYCSYKMLTNRQIWTDSSTTYLNLDVDNFVLHIIHDAYKETLNYSMNPAKNITSSVLFNDVGIAVDKGSLLVPAIKNNTNSVIKINNEETQIEEPKLESFKLTVQAKNSDVIYTFHHTMNLKVKKVSETLQNESAADKQKQPLKEIIPLKVGKFNVLTPGITKTILLTSESLSKWTTVHPNYRPDPDEGYSTDEPSIFELHPKAGKSYLLYNTSAEVQKDDSDEVFHFNHLVTFECEKNSDEKQPLMLAQESEPWNVILDTGTILFKTQDGEKFAMRKMLNIKVFEDGEYTYLEMSPNFSYGSLVSRLSLVKPYLSKLISPN</sequence>
<dbReference type="Proteomes" id="UP000639338">
    <property type="component" value="Unassembled WGS sequence"/>
</dbReference>
<organism evidence="1 2">
    <name type="scientific">Aphidius gifuensis</name>
    <name type="common">Parasitoid wasp</name>
    <dbReference type="NCBI Taxonomy" id="684658"/>
    <lineage>
        <taxon>Eukaryota</taxon>
        <taxon>Metazoa</taxon>
        <taxon>Ecdysozoa</taxon>
        <taxon>Arthropoda</taxon>
        <taxon>Hexapoda</taxon>
        <taxon>Insecta</taxon>
        <taxon>Pterygota</taxon>
        <taxon>Neoptera</taxon>
        <taxon>Endopterygota</taxon>
        <taxon>Hymenoptera</taxon>
        <taxon>Apocrita</taxon>
        <taxon>Ichneumonoidea</taxon>
        <taxon>Braconidae</taxon>
        <taxon>Aphidiinae</taxon>
        <taxon>Aphidius</taxon>
    </lineage>
</organism>
<keyword evidence="2" id="KW-1185">Reference proteome</keyword>
<comment type="caution">
    <text evidence="1">The sequence shown here is derived from an EMBL/GenBank/DDBJ whole genome shotgun (WGS) entry which is preliminary data.</text>
</comment>
<accession>A0A835CQ80</accession>
<evidence type="ECO:0000313" key="2">
    <source>
        <dbReference type="Proteomes" id="UP000639338"/>
    </source>
</evidence>
<dbReference type="AlphaFoldDB" id="A0A835CQ80"/>
<protein>
    <submittedName>
        <fullName evidence="1">Uncharacterized protein</fullName>
    </submittedName>
</protein>
<name>A0A835CQ80_APHGI</name>
<proteinExistence type="predicted"/>
<reference evidence="1 2" key="1">
    <citation type="submission" date="2020-08" db="EMBL/GenBank/DDBJ databases">
        <title>Aphidius gifuensis genome sequencing and assembly.</title>
        <authorList>
            <person name="Du Z."/>
        </authorList>
    </citation>
    <scope>NUCLEOTIDE SEQUENCE [LARGE SCALE GENOMIC DNA]</scope>
    <source>
        <strain evidence="1">YNYX2018</strain>
        <tissue evidence="1">Adults</tissue>
    </source>
</reference>